<feature type="compositionally biased region" description="Polar residues" evidence="1">
    <location>
        <begin position="22"/>
        <end position="39"/>
    </location>
</feature>
<feature type="region of interest" description="Disordered" evidence="1">
    <location>
        <begin position="116"/>
        <end position="135"/>
    </location>
</feature>
<accession>A0AAP0F2L2</accession>
<name>A0AAP0F2L2_9MAGN</name>
<gene>
    <name evidence="2" type="ORF">Scep_021014</name>
</gene>
<dbReference type="EMBL" id="JBBNAG010000009">
    <property type="protein sequence ID" value="KAK9104170.1"/>
    <property type="molecule type" value="Genomic_DNA"/>
</dbReference>
<sequence length="231" mass="25042">MGSCVSIHKNPDSAMKVRLGFGSSNKPSKLVSPSPTKENPVNGEYSVADFAFKSQHPIQNFGSKEEAFFDSQPWLESDCDDDFFSVNGDFTPSRGNTPNYQSSFVRTPPRGKAFVVESKESKPEPSPNTKKKKLSELFQESFAGDKVSDDENIGVAKPKAIDLYLSRKSTNGTPNVSGVNSVCSSERVPNAPKAENEKLSRAVQCCLPSFGQRRSSIDGKKTFSPSDNGGG</sequence>
<dbReference type="PANTHER" id="PTHR34280:SF2">
    <property type="entry name" value="OS01G0920100 PROTEIN"/>
    <property type="match status" value="1"/>
</dbReference>
<protein>
    <submittedName>
        <fullName evidence="2">Uncharacterized protein</fullName>
    </submittedName>
</protein>
<evidence type="ECO:0000256" key="1">
    <source>
        <dbReference type="SAM" id="MobiDB-lite"/>
    </source>
</evidence>
<evidence type="ECO:0000313" key="3">
    <source>
        <dbReference type="Proteomes" id="UP001419268"/>
    </source>
</evidence>
<feature type="region of interest" description="Disordered" evidence="1">
    <location>
        <begin position="212"/>
        <end position="231"/>
    </location>
</feature>
<dbReference type="PANTHER" id="PTHR34280">
    <property type="entry name" value="OS01G0920100 PROTEIN"/>
    <property type="match status" value="1"/>
</dbReference>
<dbReference type="AlphaFoldDB" id="A0AAP0F2L2"/>
<reference evidence="2 3" key="1">
    <citation type="submission" date="2024-01" db="EMBL/GenBank/DDBJ databases">
        <title>Genome assemblies of Stephania.</title>
        <authorList>
            <person name="Yang L."/>
        </authorList>
    </citation>
    <scope>NUCLEOTIDE SEQUENCE [LARGE SCALE GENOMIC DNA]</scope>
    <source>
        <strain evidence="2">JXDWG</strain>
        <tissue evidence="2">Leaf</tissue>
    </source>
</reference>
<comment type="caution">
    <text evidence="2">The sequence shown here is derived from an EMBL/GenBank/DDBJ whole genome shotgun (WGS) entry which is preliminary data.</text>
</comment>
<dbReference type="InterPro" id="IPR038947">
    <property type="entry name" value="At3g27210-like"/>
</dbReference>
<evidence type="ECO:0000313" key="2">
    <source>
        <dbReference type="EMBL" id="KAK9104170.1"/>
    </source>
</evidence>
<proteinExistence type="predicted"/>
<feature type="region of interest" description="Disordered" evidence="1">
    <location>
        <begin position="168"/>
        <end position="198"/>
    </location>
</feature>
<dbReference type="Proteomes" id="UP001419268">
    <property type="component" value="Unassembled WGS sequence"/>
</dbReference>
<feature type="compositionally biased region" description="Polar residues" evidence="1">
    <location>
        <begin position="168"/>
        <end position="184"/>
    </location>
</feature>
<keyword evidence="3" id="KW-1185">Reference proteome</keyword>
<organism evidence="2 3">
    <name type="scientific">Stephania cephalantha</name>
    <dbReference type="NCBI Taxonomy" id="152367"/>
    <lineage>
        <taxon>Eukaryota</taxon>
        <taxon>Viridiplantae</taxon>
        <taxon>Streptophyta</taxon>
        <taxon>Embryophyta</taxon>
        <taxon>Tracheophyta</taxon>
        <taxon>Spermatophyta</taxon>
        <taxon>Magnoliopsida</taxon>
        <taxon>Ranunculales</taxon>
        <taxon>Menispermaceae</taxon>
        <taxon>Menispermoideae</taxon>
        <taxon>Cissampelideae</taxon>
        <taxon>Stephania</taxon>
    </lineage>
</organism>
<feature type="region of interest" description="Disordered" evidence="1">
    <location>
        <begin position="16"/>
        <end position="42"/>
    </location>
</feature>